<evidence type="ECO:0000256" key="1">
    <source>
        <dbReference type="ARBA" id="ARBA00022441"/>
    </source>
</evidence>
<dbReference type="Proteomes" id="UP000008983">
    <property type="component" value="Unassembled WGS sequence"/>
</dbReference>
<dbReference type="SUPFAM" id="SSF117281">
    <property type="entry name" value="Kelch motif"/>
    <property type="match status" value="1"/>
</dbReference>
<evidence type="ECO:0000256" key="2">
    <source>
        <dbReference type="ARBA" id="ARBA00022737"/>
    </source>
</evidence>
<dbReference type="EC" id="3.1.21.3" evidence="3"/>
<dbReference type="EMBL" id="GL984392">
    <property type="protein sequence ID" value="EGR27009.1"/>
    <property type="molecule type" value="Genomic_DNA"/>
</dbReference>
<dbReference type="eggNOG" id="KOG4693">
    <property type="taxonomic scope" value="Eukaryota"/>
</dbReference>
<keyword evidence="1" id="KW-0880">Kelch repeat</keyword>
<sequence length="746" mass="88350">MIDKYMYLIGGYIEDKNYDESTKSQMYRLDCETYEWEKISINSQNNPEHRDSHIISLIDGKIYMFGGKTANQKLKNDLWCFDPQKNEWRQIEASGNNPYPREGHQGCTLDDRYLIIFGGLNSQDEDNMLIYNDMHMFDSIQNTWKQVTNKHGAIIEARESFSFVNVNGLLYIFGGQGKNVGEIDIFFNDLYKIKFNVFNDGKNESVDIMQICINQDERKPIARASHSTTVYKDRYIFIIGGEGERYSAETESKFLQDIWAFDTLNNFWIEVASKKHRYAQFNPIISHSTEAYKDQIILFGGQTVINIENDNDQVPNENNQQEQIQQISQIQQQQLKQQIQIDEEIQKGNQNEQQQQSIMLKIRQPYISLSFLNAISNLINYPFAAFGLLVDNALYRKSQQIKINLMYLKKRDVYNNIYNKQQIQKDELIQQQYQQKVNGILLNQSIDKNVIENFELFFQIYDDSEGFNQYEFVDMLYKFDIHQQIQYPKTQKELQQADIQEQLKIQYGNNIKFAGLRLGQSVLFISKNKSNSILNVGLISSNIKINPNLQELIIFVYSYDVKKKQYLTENGDQNKRTILNNIAFLMNEEQLIKHDRGNYIYIFDLKRIPSKNGYNYEFSYNQQKNDITLKKKTQFKEKKEQVERLIDFSLKSYIQHLFFERPENLHFTLNDQNVNFICYSDVLRRQKDRRFLKEINVESYQRIKDTGKAILYEQANYNQDSTIENQSQNDLLDIKGITIFFFFFFF</sequence>
<accession>G0R6A1</accession>
<dbReference type="PANTHER" id="PTHR46093">
    <property type="entry name" value="ACYL-COA-BINDING DOMAIN-CONTAINING PROTEIN 5"/>
    <property type="match status" value="1"/>
</dbReference>
<evidence type="ECO:0000313" key="3">
    <source>
        <dbReference type="EMBL" id="EGR27009.1"/>
    </source>
</evidence>
<dbReference type="PANTHER" id="PTHR46093:SF18">
    <property type="entry name" value="FIBRONECTIN TYPE-III DOMAIN-CONTAINING PROTEIN"/>
    <property type="match status" value="1"/>
</dbReference>
<keyword evidence="2" id="KW-0677">Repeat</keyword>
<keyword evidence="4" id="KW-1185">Reference proteome</keyword>
<dbReference type="AlphaFoldDB" id="G0R6A1"/>
<dbReference type="GeneID" id="14903060"/>
<dbReference type="RefSeq" id="XP_004023893.1">
    <property type="nucleotide sequence ID" value="XM_004023844.1"/>
</dbReference>
<dbReference type="OMA" id="AKQWELI"/>
<dbReference type="InParanoid" id="G0R6A1"/>
<protein>
    <submittedName>
        <fullName evidence="3">Kelch motif family protein, putative</fullName>
        <ecNumber evidence="3">3.1.21.3</ecNumber>
    </submittedName>
</protein>
<dbReference type="InterPro" id="IPR015915">
    <property type="entry name" value="Kelch-typ_b-propeller"/>
</dbReference>
<proteinExistence type="predicted"/>
<gene>
    <name evidence="3" type="ORF">IMG5_203210</name>
</gene>
<organism evidence="3 4">
    <name type="scientific">Ichthyophthirius multifiliis</name>
    <name type="common">White spot disease agent</name>
    <name type="synonym">Ich</name>
    <dbReference type="NCBI Taxonomy" id="5932"/>
    <lineage>
        <taxon>Eukaryota</taxon>
        <taxon>Sar</taxon>
        <taxon>Alveolata</taxon>
        <taxon>Ciliophora</taxon>
        <taxon>Intramacronucleata</taxon>
        <taxon>Oligohymenophorea</taxon>
        <taxon>Hymenostomatida</taxon>
        <taxon>Ophryoglenina</taxon>
        <taxon>Ichthyophthirius</taxon>
    </lineage>
</organism>
<evidence type="ECO:0000313" key="4">
    <source>
        <dbReference type="Proteomes" id="UP000008983"/>
    </source>
</evidence>
<dbReference type="Pfam" id="PF24681">
    <property type="entry name" value="Kelch_KLHDC2_KLHL20_DRC7"/>
    <property type="match status" value="1"/>
</dbReference>
<dbReference type="Gene3D" id="2.120.10.80">
    <property type="entry name" value="Kelch-type beta propeller"/>
    <property type="match status" value="2"/>
</dbReference>
<name>G0R6A1_ICHMU</name>
<keyword evidence="3" id="KW-0378">Hydrolase</keyword>
<dbReference type="OrthoDB" id="292123at2759"/>
<dbReference type="STRING" id="857967.G0R6A1"/>
<reference evidence="3 4" key="1">
    <citation type="submission" date="2011-07" db="EMBL/GenBank/DDBJ databases">
        <authorList>
            <person name="Coyne R."/>
            <person name="Brami D."/>
            <person name="Johnson J."/>
            <person name="Hostetler J."/>
            <person name="Hannick L."/>
            <person name="Clark T."/>
            <person name="Cassidy-Hanley D."/>
            <person name="Inman J."/>
        </authorList>
    </citation>
    <scope>NUCLEOTIDE SEQUENCE [LARGE SCALE GENOMIC DNA]</scope>
    <source>
        <strain evidence="3 4">G5</strain>
    </source>
</reference>
<dbReference type="GO" id="GO:0009035">
    <property type="term" value="F:type I site-specific deoxyribonuclease activity"/>
    <property type="evidence" value="ECO:0007669"/>
    <property type="project" value="UniProtKB-EC"/>
</dbReference>